<keyword evidence="1" id="KW-0112">Calmodulin-binding</keyword>
<dbReference type="PANTHER" id="PTHR32295">
    <property type="entry name" value="IQ-DOMAIN 5-RELATED"/>
    <property type="match status" value="1"/>
</dbReference>
<protein>
    <submittedName>
        <fullName evidence="6">Protein IQ-DOMAIN 14-like isoform X6</fullName>
    </submittedName>
</protein>
<dbReference type="Pfam" id="PF13178">
    <property type="entry name" value="DUF4005"/>
    <property type="match status" value="1"/>
</dbReference>
<dbReference type="GeneID" id="105139759"/>
<evidence type="ECO:0000256" key="3">
    <source>
        <dbReference type="SAM" id="MobiDB-lite"/>
    </source>
</evidence>
<keyword evidence="5" id="KW-1185">Reference proteome</keyword>
<organism evidence="5 6">
    <name type="scientific">Populus euphratica</name>
    <name type="common">Euphrates poplar</name>
    <dbReference type="NCBI Taxonomy" id="75702"/>
    <lineage>
        <taxon>Eukaryota</taxon>
        <taxon>Viridiplantae</taxon>
        <taxon>Streptophyta</taxon>
        <taxon>Embryophyta</taxon>
        <taxon>Tracheophyta</taxon>
        <taxon>Spermatophyta</taxon>
        <taxon>Magnoliopsida</taxon>
        <taxon>eudicotyledons</taxon>
        <taxon>Gunneridae</taxon>
        <taxon>Pentapetalae</taxon>
        <taxon>rosids</taxon>
        <taxon>fabids</taxon>
        <taxon>Malpighiales</taxon>
        <taxon>Salicaceae</taxon>
        <taxon>Saliceae</taxon>
        <taxon>Populus</taxon>
    </lineage>
</organism>
<evidence type="ECO:0000313" key="6">
    <source>
        <dbReference type="RefSeq" id="XP_011044645.1"/>
    </source>
</evidence>
<comment type="similarity">
    <text evidence="2">Belongs to the IQD family.</text>
</comment>
<feature type="compositionally biased region" description="Polar residues" evidence="3">
    <location>
        <begin position="261"/>
        <end position="274"/>
    </location>
</feature>
<feature type="compositionally biased region" description="Polar residues" evidence="3">
    <location>
        <begin position="281"/>
        <end position="297"/>
    </location>
</feature>
<dbReference type="AlphaFoldDB" id="A0AAJ6VCN9"/>
<dbReference type="GO" id="GO:0005516">
    <property type="term" value="F:calmodulin binding"/>
    <property type="evidence" value="ECO:0007669"/>
    <property type="project" value="UniProtKB-KW"/>
</dbReference>
<sequence>MGKKGSGWFASVKKVFKSSPKELPIEKKARRALRALKGLVRLQALVRGHNVRKQAQMTMRCMQALVRVQARVRARRLQLTHEKLQMKAEEEDERRLSVVEEIMNPKSPLKSYKWDSRNRSPGKIFKENASKKHDAVVKRERALAYAYAYEQQQQQQQQLLSQNSPNGKETGHFVDGSEKAPWGWNWLEGWMSAQPYNVRQLGPNEGSYVTLNTTTATATTDDMSDKTVEMDMVTPTGTSNSNMGILDTNLSSNRHQRQLSSSNVPSYMAPTQSAKAKVRGQGSTKQQYAPATPQRNPFTKKGPSIAGSGCDSSSSGGGTTYQATRSPSPKHNGMRLVSKRHAGGYSPDFNGGGGGGWRVPPLDGHGWRNDFG</sequence>
<accession>A0AAJ6VCN9</accession>
<reference evidence="6" key="1">
    <citation type="submission" date="2025-08" db="UniProtKB">
        <authorList>
            <consortium name="RefSeq"/>
        </authorList>
    </citation>
    <scope>IDENTIFICATION</scope>
</reference>
<feature type="domain" description="DUF4005" evidence="4">
    <location>
        <begin position="234"/>
        <end position="319"/>
    </location>
</feature>
<evidence type="ECO:0000313" key="5">
    <source>
        <dbReference type="Proteomes" id="UP000694918"/>
    </source>
</evidence>
<evidence type="ECO:0000256" key="2">
    <source>
        <dbReference type="ARBA" id="ARBA00024341"/>
    </source>
</evidence>
<dbReference type="PANTHER" id="PTHR32295:SF33">
    <property type="entry name" value="PROTEIN IQ-DOMAIN 21"/>
    <property type="match status" value="1"/>
</dbReference>
<feature type="compositionally biased region" description="Polar residues" evidence="3">
    <location>
        <begin position="320"/>
        <end position="329"/>
    </location>
</feature>
<feature type="region of interest" description="Disordered" evidence="3">
    <location>
        <begin position="261"/>
        <end position="372"/>
    </location>
</feature>
<gene>
    <name evidence="6" type="primary">LOC105139759</name>
</gene>
<proteinExistence type="inferred from homology"/>
<feature type="region of interest" description="Disordered" evidence="3">
    <location>
        <begin position="156"/>
        <end position="175"/>
    </location>
</feature>
<name>A0AAJ6VCN9_POPEU</name>
<evidence type="ECO:0000256" key="1">
    <source>
        <dbReference type="ARBA" id="ARBA00022860"/>
    </source>
</evidence>
<dbReference type="PROSITE" id="PS50096">
    <property type="entry name" value="IQ"/>
    <property type="match status" value="1"/>
</dbReference>
<dbReference type="RefSeq" id="XP_011044645.1">
    <property type="nucleotide sequence ID" value="XM_011046343.1"/>
</dbReference>
<evidence type="ECO:0000259" key="4">
    <source>
        <dbReference type="Pfam" id="PF13178"/>
    </source>
</evidence>
<dbReference type="Proteomes" id="UP000694918">
    <property type="component" value="Unplaced"/>
</dbReference>
<dbReference type="InterPro" id="IPR025064">
    <property type="entry name" value="DUF4005"/>
</dbReference>